<keyword evidence="7 8" id="KW-0472">Membrane</keyword>
<name>A0A640KMD9_LEITA</name>
<evidence type="ECO:0000313" key="10">
    <source>
        <dbReference type="EMBL" id="GET90767.1"/>
    </source>
</evidence>
<evidence type="ECO:0000256" key="2">
    <source>
        <dbReference type="ARBA" id="ARBA00007715"/>
    </source>
</evidence>
<accession>A0A640KMD9</accession>
<dbReference type="Pfam" id="PF06417">
    <property type="entry name" value="EMC4"/>
    <property type="match status" value="1"/>
</dbReference>
<comment type="similarity">
    <text evidence="2">Belongs to the EMC4 family.</text>
</comment>
<dbReference type="VEuPathDB" id="TriTrypDB:LtaPh_3016800"/>
<dbReference type="Proteomes" id="UP000419144">
    <property type="component" value="Unassembled WGS sequence"/>
</dbReference>
<proteinExistence type="inferred from homology"/>
<organism evidence="9 11">
    <name type="scientific">Leishmania tarentolae</name>
    <name type="common">Sauroleishmania tarentolae</name>
    <dbReference type="NCBI Taxonomy" id="5689"/>
    <lineage>
        <taxon>Eukaryota</taxon>
        <taxon>Discoba</taxon>
        <taxon>Euglenozoa</taxon>
        <taxon>Kinetoplastea</taxon>
        <taxon>Metakinetoplastina</taxon>
        <taxon>Trypanosomatida</taxon>
        <taxon>Trypanosomatidae</taxon>
        <taxon>Leishmaniinae</taxon>
        <taxon>Leishmania</taxon>
        <taxon>lizard Leishmania</taxon>
    </lineage>
</organism>
<dbReference type="EMBL" id="BLBS01000043">
    <property type="protein sequence ID" value="GET90767.1"/>
    <property type="molecule type" value="Genomic_DNA"/>
</dbReference>
<protein>
    <recommendedName>
        <fullName evidence="3">ER membrane protein complex subunit 4</fullName>
    </recommendedName>
</protein>
<gene>
    <name evidence="9" type="ORF">LtaPh_3016800</name>
    <name evidence="10" type="ORF">LtaPh_3016961</name>
</gene>
<dbReference type="VEuPathDB" id="TriTrypDB:LtaPh_3016961"/>
<evidence type="ECO:0000256" key="1">
    <source>
        <dbReference type="ARBA" id="ARBA00004477"/>
    </source>
</evidence>
<sequence>MRWVAGDDAYRDSAVSMRPCATDLTPSPLLMQLTRVRQRVCAASPPPELHFHDYIDPSSPTPMSSPSSPPCALDLLDRAHDSPRCAHGRPLPPCILSYTQSHNTSGTPRHCSLPPSLFCLLSHLTFGFQAMASAVPNANASAKQMTDKEITRHRVMARLNDIRTQPLKQLPMTVFMMWMVGNEVSIFSIMFVGMAVVNPLQSILGAGKLFADFEEDTKADRQIRSAVNQARWIYMGCCLIAFLVALVKLNWMELLPVSSMDWMDNTPPTYQEFSSGAFYH</sequence>
<dbReference type="AlphaFoldDB" id="A0A640KMD9"/>
<dbReference type="OrthoDB" id="369569at2759"/>
<dbReference type="PANTHER" id="PTHR19315">
    <property type="entry name" value="ER MEMBRANE PROTEIN COMPLEX SUBUNIT 4"/>
    <property type="match status" value="1"/>
</dbReference>
<evidence type="ECO:0000256" key="6">
    <source>
        <dbReference type="ARBA" id="ARBA00022989"/>
    </source>
</evidence>
<dbReference type="EMBL" id="BLBS01000043">
    <property type="protein sequence ID" value="GET90763.1"/>
    <property type="molecule type" value="Genomic_DNA"/>
</dbReference>
<reference evidence="9 11" key="1">
    <citation type="submission" date="2019-11" db="EMBL/GenBank/DDBJ databases">
        <title>Leishmania tarentolae CDS.</title>
        <authorList>
            <person name="Goto Y."/>
            <person name="Yamagishi J."/>
        </authorList>
    </citation>
    <scope>NUCLEOTIDE SEQUENCE [LARGE SCALE GENOMIC DNA]</scope>
    <source>
        <strain evidence="9 11">Parrot Tar II</strain>
    </source>
</reference>
<evidence type="ECO:0000313" key="9">
    <source>
        <dbReference type="EMBL" id="GET90763.1"/>
    </source>
</evidence>
<feature type="transmembrane region" description="Helical" evidence="8">
    <location>
        <begin position="175"/>
        <end position="197"/>
    </location>
</feature>
<keyword evidence="11" id="KW-1185">Reference proteome</keyword>
<evidence type="ECO:0000256" key="3">
    <source>
        <dbReference type="ARBA" id="ARBA00020820"/>
    </source>
</evidence>
<keyword evidence="4 8" id="KW-0812">Transmembrane</keyword>
<keyword evidence="5" id="KW-0256">Endoplasmic reticulum</keyword>
<feature type="transmembrane region" description="Helical" evidence="8">
    <location>
        <begin position="232"/>
        <end position="251"/>
    </location>
</feature>
<evidence type="ECO:0000256" key="8">
    <source>
        <dbReference type="SAM" id="Phobius"/>
    </source>
</evidence>
<evidence type="ECO:0000256" key="7">
    <source>
        <dbReference type="ARBA" id="ARBA00023136"/>
    </source>
</evidence>
<comment type="caution">
    <text evidence="9">The sequence shown here is derived from an EMBL/GenBank/DDBJ whole genome shotgun (WGS) entry which is preliminary data.</text>
</comment>
<evidence type="ECO:0000256" key="5">
    <source>
        <dbReference type="ARBA" id="ARBA00022824"/>
    </source>
</evidence>
<comment type="subcellular location">
    <subcellularLocation>
        <location evidence="1">Endoplasmic reticulum membrane</location>
        <topology evidence="1">Multi-pass membrane protein</topology>
    </subcellularLocation>
</comment>
<evidence type="ECO:0000313" key="11">
    <source>
        <dbReference type="Proteomes" id="UP000419144"/>
    </source>
</evidence>
<evidence type="ECO:0000256" key="4">
    <source>
        <dbReference type="ARBA" id="ARBA00022692"/>
    </source>
</evidence>
<dbReference type="GO" id="GO:0005789">
    <property type="term" value="C:endoplasmic reticulum membrane"/>
    <property type="evidence" value="ECO:0007669"/>
    <property type="project" value="UniProtKB-SubCell"/>
</dbReference>
<keyword evidence="6 8" id="KW-1133">Transmembrane helix</keyword>
<dbReference type="InterPro" id="IPR009445">
    <property type="entry name" value="TMEM85/Emc4"/>
</dbReference>